<keyword evidence="2" id="KW-0812">Transmembrane</keyword>
<dbReference type="RefSeq" id="WP_079422704.1">
    <property type="nucleotide sequence ID" value="NZ_MZGV01000010.1"/>
</dbReference>
<feature type="region of interest" description="Disordered" evidence="1">
    <location>
        <begin position="50"/>
        <end position="73"/>
    </location>
</feature>
<keyword evidence="2" id="KW-0472">Membrane</keyword>
<name>A0A1V4ITU0_9CLOT</name>
<dbReference type="NCBIfam" id="TIGR02830">
    <property type="entry name" value="spore_III_AG"/>
    <property type="match status" value="1"/>
</dbReference>
<dbReference type="OrthoDB" id="1634070at2"/>
<protein>
    <recommendedName>
        <fullName evidence="5">Stage III sporulation protein AG</fullName>
    </recommendedName>
</protein>
<proteinExistence type="predicted"/>
<feature type="region of interest" description="Disordered" evidence="1">
    <location>
        <begin position="106"/>
        <end position="144"/>
    </location>
</feature>
<keyword evidence="2" id="KW-1133">Transmembrane helix</keyword>
<comment type="caution">
    <text evidence="3">The sequence shown here is derived from an EMBL/GenBank/DDBJ whole genome shotgun (WGS) entry which is preliminary data.</text>
</comment>
<dbReference type="AlphaFoldDB" id="A0A1V4ITU0"/>
<dbReference type="Proteomes" id="UP000190080">
    <property type="component" value="Unassembled WGS sequence"/>
</dbReference>
<keyword evidence="4" id="KW-1185">Reference proteome</keyword>
<sequence>MNSIQEYLKKITGKKNVYNLIIAILIGIMIILVSDFFLNTSTPTSANVKEVGKLSSNSDKSSSTDESDINQYEKEKKTELTSLLKKMKGVGDVDVMIYCNEGEELVPATNSNKSDTDTKETDTEGGKRTQKQKNDDKTVVTSSDDGGSTPFIVKKISPQITGVVVVAEGADDDEIKQSITTAVSGLFGIPGYQVYVYPMKN</sequence>
<evidence type="ECO:0000313" key="4">
    <source>
        <dbReference type="Proteomes" id="UP000190080"/>
    </source>
</evidence>
<dbReference type="STRING" id="1450648.CLORY_12880"/>
<accession>A0A1V4ITU0</accession>
<gene>
    <name evidence="3" type="ORF">CLORY_12880</name>
</gene>
<evidence type="ECO:0000313" key="3">
    <source>
        <dbReference type="EMBL" id="OPJ63205.1"/>
    </source>
</evidence>
<dbReference type="EMBL" id="MZGV01000010">
    <property type="protein sequence ID" value="OPJ63205.1"/>
    <property type="molecule type" value="Genomic_DNA"/>
</dbReference>
<organism evidence="3 4">
    <name type="scientific">Clostridium oryzae</name>
    <dbReference type="NCBI Taxonomy" id="1450648"/>
    <lineage>
        <taxon>Bacteria</taxon>
        <taxon>Bacillati</taxon>
        <taxon>Bacillota</taxon>
        <taxon>Clostridia</taxon>
        <taxon>Eubacteriales</taxon>
        <taxon>Clostridiaceae</taxon>
        <taxon>Clostridium</taxon>
    </lineage>
</organism>
<feature type="compositionally biased region" description="Basic and acidic residues" evidence="1">
    <location>
        <begin position="114"/>
        <end position="138"/>
    </location>
</feature>
<evidence type="ECO:0000256" key="1">
    <source>
        <dbReference type="SAM" id="MobiDB-lite"/>
    </source>
</evidence>
<evidence type="ECO:0008006" key="5">
    <source>
        <dbReference type="Google" id="ProtNLM"/>
    </source>
</evidence>
<dbReference type="InterPro" id="IPR014195">
    <property type="entry name" value="Spore_III_AG"/>
</dbReference>
<feature type="transmembrane region" description="Helical" evidence="2">
    <location>
        <begin position="17"/>
        <end position="38"/>
    </location>
</feature>
<reference evidence="3 4" key="1">
    <citation type="submission" date="2017-03" db="EMBL/GenBank/DDBJ databases">
        <title>Genome sequence of Clostridium oryzae DSM 28571.</title>
        <authorList>
            <person name="Poehlein A."/>
            <person name="Daniel R."/>
        </authorList>
    </citation>
    <scope>NUCLEOTIDE SEQUENCE [LARGE SCALE GENOMIC DNA]</scope>
    <source>
        <strain evidence="3 4">DSM 28571</strain>
    </source>
</reference>
<evidence type="ECO:0000256" key="2">
    <source>
        <dbReference type="SAM" id="Phobius"/>
    </source>
</evidence>